<dbReference type="PANTHER" id="PTHR30069">
    <property type="entry name" value="TONB-DEPENDENT OUTER MEMBRANE RECEPTOR"/>
    <property type="match status" value="1"/>
</dbReference>
<comment type="similarity">
    <text evidence="10 11">Belongs to the TonB-dependent receptor family.</text>
</comment>
<proteinExistence type="inferred from homology"/>
<dbReference type="PANTHER" id="PTHR30069:SF29">
    <property type="entry name" value="HEMOGLOBIN AND HEMOGLOBIN-HAPTOGLOBIN-BINDING PROTEIN 1-RELATED"/>
    <property type="match status" value="1"/>
</dbReference>
<dbReference type="Pfam" id="PF07715">
    <property type="entry name" value="Plug"/>
    <property type="match status" value="1"/>
</dbReference>
<dbReference type="Gene3D" id="2.40.170.20">
    <property type="entry name" value="TonB-dependent receptor, beta-barrel domain"/>
    <property type="match status" value="1"/>
</dbReference>
<dbReference type="Pfam" id="PF00593">
    <property type="entry name" value="TonB_dep_Rec_b-barrel"/>
    <property type="match status" value="1"/>
</dbReference>
<dbReference type="InterPro" id="IPR036942">
    <property type="entry name" value="Beta-barrel_TonB_sf"/>
</dbReference>
<evidence type="ECO:0000256" key="5">
    <source>
        <dbReference type="ARBA" id="ARBA00022729"/>
    </source>
</evidence>
<evidence type="ECO:0000259" key="13">
    <source>
        <dbReference type="Pfam" id="PF00593"/>
    </source>
</evidence>
<keyword evidence="7 10" id="KW-0472">Membrane</keyword>
<dbReference type="Proteomes" id="UP001209885">
    <property type="component" value="Unassembled WGS sequence"/>
</dbReference>
<keyword evidence="16" id="KW-1185">Reference proteome</keyword>
<name>A0ABT3RU30_9BACT</name>
<dbReference type="SUPFAM" id="SSF56935">
    <property type="entry name" value="Porins"/>
    <property type="match status" value="1"/>
</dbReference>
<dbReference type="Gene3D" id="2.170.130.10">
    <property type="entry name" value="TonB-dependent receptor, plug domain"/>
    <property type="match status" value="1"/>
</dbReference>
<feature type="chain" id="PRO_5047294355" evidence="12">
    <location>
        <begin position="22"/>
        <end position="797"/>
    </location>
</feature>
<reference evidence="15 16" key="1">
    <citation type="submission" date="2022-11" db="EMBL/GenBank/DDBJ databases">
        <title>The characterization of three novel Bacteroidetes species and genomic analysis of their roles in tidal elemental geochemical cycles.</title>
        <authorList>
            <person name="Ma K."/>
        </authorList>
    </citation>
    <scope>NUCLEOTIDE SEQUENCE [LARGE SCALE GENOMIC DNA]</scope>
    <source>
        <strain evidence="15 16">M17</strain>
    </source>
</reference>
<evidence type="ECO:0000256" key="2">
    <source>
        <dbReference type="ARBA" id="ARBA00022448"/>
    </source>
</evidence>
<evidence type="ECO:0000256" key="10">
    <source>
        <dbReference type="PROSITE-ProRule" id="PRU01360"/>
    </source>
</evidence>
<keyword evidence="4 10" id="KW-0812">Transmembrane</keyword>
<sequence length="797" mass="88813">MKKAFFALAYIILFASTPVFSQNVKTINKETGLPVQGVSITSVDGSNQVITDESGIADLSVFNQDDLLNINHSSYYPVTLTKQDMLQGNKVISLEEKVIKIDEVVISANKWEQPKSDVPQQMASIDAQDIMDTQPQTSADMLAATGQVFVQKSQLGGGSPMIRGFAANSVLLIVDGVRMNNAIFRSGNLQNVLNIDPLSLQSAEVIFGPGSVIYGSDALGGVMDFHTINPEFSIEGTKISGSVSGRYSTANNEKTGHLSLNIAGKKLASFTSLSYSDFDDLRAGANYPDGYESFFKRDWYVKPAADANDEIIINPDPEKQIPSAYDQYSFIQKFKLKVSDRIDAGINFYYSSTSDIPRYDRLILEDNGNPENAEWYYGPQQWMMNSLKLTFNTPNSAFDRLKLTLAYQDYEESRNDRKFQNESLRTRTENVKAYSVNAEFEKNFEKWALYYGLEYFHNDVFSDAIRKNIISGETTPTSTRYPSEGSDYLSAAIYSFAKYHLSDQLLINAGLRYTYIETTVNFGDIGLPSDGFTNKNGALTGSTSLVFQPNDIHNLSISYGSGFRAPNVDDAAKVFDSEPGNVVVPNPDLEPEYNHSFEFGYKAYNPDKFTFEFAAFYSILVNAMERRDFTFKGEDFITYDGTLSRVQAEVNVGKAEIYGVSLNGSYLINENFSLASTLTISDGETSDGKPVRHVVPLFGRTSLRYDRSEWDIFIDMRYQGGIDFQDLAPSEQNKTHLYTEDGALGWVTINLGGSVNILNSLIVNAGLENLADLHYRPYSSGISAPGRNFYLGLRYLF</sequence>
<gene>
    <name evidence="15" type="ORF">OO013_15545</name>
</gene>
<dbReference type="InterPro" id="IPR008969">
    <property type="entry name" value="CarboxyPept-like_regulatory"/>
</dbReference>
<keyword evidence="8 15" id="KW-0675">Receptor</keyword>
<evidence type="ECO:0000256" key="4">
    <source>
        <dbReference type="ARBA" id="ARBA00022692"/>
    </source>
</evidence>
<keyword evidence="6 11" id="KW-0798">TonB box</keyword>
<comment type="subcellular location">
    <subcellularLocation>
        <location evidence="1 10">Cell outer membrane</location>
        <topology evidence="1 10">Multi-pass membrane protein</topology>
    </subcellularLocation>
</comment>
<feature type="signal peptide" evidence="12">
    <location>
        <begin position="1"/>
        <end position="21"/>
    </location>
</feature>
<dbReference type="InterPro" id="IPR037066">
    <property type="entry name" value="Plug_dom_sf"/>
</dbReference>
<evidence type="ECO:0000256" key="7">
    <source>
        <dbReference type="ARBA" id="ARBA00023136"/>
    </source>
</evidence>
<evidence type="ECO:0000313" key="15">
    <source>
        <dbReference type="EMBL" id="MCX2745292.1"/>
    </source>
</evidence>
<dbReference type="PROSITE" id="PS52016">
    <property type="entry name" value="TONB_DEPENDENT_REC_3"/>
    <property type="match status" value="1"/>
</dbReference>
<evidence type="ECO:0000256" key="6">
    <source>
        <dbReference type="ARBA" id="ARBA00023077"/>
    </source>
</evidence>
<evidence type="ECO:0000256" key="8">
    <source>
        <dbReference type="ARBA" id="ARBA00023170"/>
    </source>
</evidence>
<evidence type="ECO:0000313" key="16">
    <source>
        <dbReference type="Proteomes" id="UP001209885"/>
    </source>
</evidence>
<keyword evidence="9 10" id="KW-0998">Cell outer membrane</keyword>
<dbReference type="InterPro" id="IPR012910">
    <property type="entry name" value="Plug_dom"/>
</dbReference>
<keyword evidence="3 10" id="KW-1134">Transmembrane beta strand</keyword>
<evidence type="ECO:0000256" key="3">
    <source>
        <dbReference type="ARBA" id="ARBA00022452"/>
    </source>
</evidence>
<feature type="domain" description="TonB-dependent receptor-like beta-barrel" evidence="13">
    <location>
        <begin position="354"/>
        <end position="770"/>
    </location>
</feature>
<accession>A0ABT3RU30</accession>
<comment type="caution">
    <text evidence="15">The sequence shown here is derived from an EMBL/GenBank/DDBJ whole genome shotgun (WGS) entry which is preliminary data.</text>
</comment>
<dbReference type="InterPro" id="IPR000531">
    <property type="entry name" value="Beta-barrel_TonB"/>
</dbReference>
<dbReference type="PROSITE" id="PS01156">
    <property type="entry name" value="TONB_DEPENDENT_REC_2"/>
    <property type="match status" value="1"/>
</dbReference>
<dbReference type="InterPro" id="IPR010917">
    <property type="entry name" value="TonB_rcpt_CS"/>
</dbReference>
<protein>
    <submittedName>
        <fullName evidence="15">TonB-dependent receptor</fullName>
    </submittedName>
</protein>
<dbReference type="SUPFAM" id="SSF49464">
    <property type="entry name" value="Carboxypeptidase regulatory domain-like"/>
    <property type="match status" value="1"/>
</dbReference>
<evidence type="ECO:0000256" key="1">
    <source>
        <dbReference type="ARBA" id="ARBA00004571"/>
    </source>
</evidence>
<dbReference type="InterPro" id="IPR039426">
    <property type="entry name" value="TonB-dep_rcpt-like"/>
</dbReference>
<evidence type="ECO:0000259" key="14">
    <source>
        <dbReference type="Pfam" id="PF07715"/>
    </source>
</evidence>
<dbReference type="CDD" id="cd01347">
    <property type="entry name" value="ligand_gated_channel"/>
    <property type="match status" value="1"/>
</dbReference>
<evidence type="ECO:0000256" key="11">
    <source>
        <dbReference type="RuleBase" id="RU003357"/>
    </source>
</evidence>
<organism evidence="15 16">
    <name type="scientific">Mangrovivirga halotolerans</name>
    <dbReference type="NCBI Taxonomy" id="2993936"/>
    <lineage>
        <taxon>Bacteria</taxon>
        <taxon>Pseudomonadati</taxon>
        <taxon>Bacteroidota</taxon>
        <taxon>Cytophagia</taxon>
        <taxon>Cytophagales</taxon>
        <taxon>Mangrovivirgaceae</taxon>
        <taxon>Mangrovivirga</taxon>
    </lineage>
</organism>
<evidence type="ECO:0000256" key="9">
    <source>
        <dbReference type="ARBA" id="ARBA00023237"/>
    </source>
</evidence>
<keyword evidence="2 10" id="KW-0813">Transport</keyword>
<keyword evidence="5 12" id="KW-0732">Signal</keyword>
<evidence type="ECO:0000256" key="12">
    <source>
        <dbReference type="SAM" id="SignalP"/>
    </source>
</evidence>
<dbReference type="RefSeq" id="WP_266057848.1">
    <property type="nucleotide sequence ID" value="NZ_JAPFQN010000009.1"/>
</dbReference>
<feature type="domain" description="TonB-dependent receptor plug" evidence="14">
    <location>
        <begin position="115"/>
        <end position="222"/>
    </location>
</feature>
<dbReference type="EMBL" id="JAPFQN010000009">
    <property type="protein sequence ID" value="MCX2745292.1"/>
    <property type="molecule type" value="Genomic_DNA"/>
</dbReference>